<dbReference type="EMBL" id="FOHX01000008">
    <property type="protein sequence ID" value="SEU23965.1"/>
    <property type="molecule type" value="Genomic_DNA"/>
</dbReference>
<evidence type="ECO:0000313" key="3">
    <source>
        <dbReference type="Proteomes" id="UP000199361"/>
    </source>
</evidence>
<evidence type="ECO:0000313" key="2">
    <source>
        <dbReference type="EMBL" id="SEU23965.1"/>
    </source>
</evidence>
<dbReference type="AlphaFoldDB" id="A0A1I0KIN0"/>
<evidence type="ECO:0000256" key="1">
    <source>
        <dbReference type="SAM" id="MobiDB-lite"/>
    </source>
</evidence>
<dbReference type="OrthoDB" id="3534944at2"/>
<dbReference type="RefSeq" id="WP_091085429.1">
    <property type="nucleotide sequence ID" value="NZ_FOHX01000008.1"/>
</dbReference>
<dbReference type="Proteomes" id="UP000199361">
    <property type="component" value="Unassembled WGS sequence"/>
</dbReference>
<feature type="region of interest" description="Disordered" evidence="1">
    <location>
        <begin position="102"/>
        <end position="128"/>
    </location>
</feature>
<sequence length="128" mass="13323">MAVGVDVKIASFCRELGDDTLEGIAREENALAAYLRARSAIQAGRVDQELEADLDALDEAVLSATGQGLFPSGSRAFQPLPGAQETGGARFWECPRGLCSGRGRVRPGQPAPSCGASGEPLKSGPLPR</sequence>
<protein>
    <submittedName>
        <fullName evidence="2">Uncharacterized protein</fullName>
    </submittedName>
</protein>
<accession>A0A1I0KIN0</accession>
<organism evidence="2 3">
    <name type="scientific">Nonomuraea wenchangensis</name>
    <dbReference type="NCBI Taxonomy" id="568860"/>
    <lineage>
        <taxon>Bacteria</taxon>
        <taxon>Bacillati</taxon>
        <taxon>Actinomycetota</taxon>
        <taxon>Actinomycetes</taxon>
        <taxon>Streptosporangiales</taxon>
        <taxon>Streptosporangiaceae</taxon>
        <taxon>Nonomuraea</taxon>
    </lineage>
</organism>
<keyword evidence="3" id="KW-1185">Reference proteome</keyword>
<reference evidence="2 3" key="1">
    <citation type="submission" date="2016-10" db="EMBL/GenBank/DDBJ databases">
        <authorList>
            <person name="de Groot N.N."/>
        </authorList>
    </citation>
    <scope>NUCLEOTIDE SEQUENCE [LARGE SCALE GENOMIC DNA]</scope>
    <source>
        <strain evidence="2 3">CGMCC 4.5598</strain>
    </source>
</reference>
<proteinExistence type="predicted"/>
<gene>
    <name evidence="2" type="ORF">SAMN05421811_10813</name>
</gene>
<dbReference type="STRING" id="568860.SAMN05421811_10813"/>
<name>A0A1I0KIN0_9ACTN</name>